<name>A0A369ICY0_9BACT</name>
<dbReference type="InterPro" id="IPR050482">
    <property type="entry name" value="Sensor_HK_TwoCompSys"/>
</dbReference>
<gene>
    <name evidence="8" type="ORF">DVG78_00160</name>
</gene>
<dbReference type="Pfam" id="PF07696">
    <property type="entry name" value="7TMR-DISMED2"/>
    <property type="match status" value="1"/>
</dbReference>
<dbReference type="Pfam" id="PF07695">
    <property type="entry name" value="7TMR-DISM_7TM"/>
    <property type="match status" value="1"/>
</dbReference>
<dbReference type="InterPro" id="IPR003594">
    <property type="entry name" value="HATPase_dom"/>
</dbReference>
<feature type="transmembrane region" description="Helical" evidence="6">
    <location>
        <begin position="197"/>
        <end position="216"/>
    </location>
</feature>
<comment type="catalytic activity">
    <reaction evidence="1">
        <text>ATP + protein L-histidine = ADP + protein N-phospho-L-histidine.</text>
        <dbReference type="EC" id="2.7.13.3"/>
    </reaction>
</comment>
<dbReference type="InterPro" id="IPR011622">
    <property type="entry name" value="7TMR_DISM_rcpt_extracell_dom2"/>
</dbReference>
<evidence type="ECO:0000313" key="9">
    <source>
        <dbReference type="Proteomes" id="UP000253141"/>
    </source>
</evidence>
<sequence length="639" mass="72719">MGNFHLLSIDKPSHLAKLKWVVWIAWFYCGNQLNAQVVLTNKSKQLSIGQQVVFWKDTSGSQTINEIRLIDNEGRFGLSKQRIPNFGFISSTSVYWARFDVKNQSTQDYVLDLAFGNMTHVDFYFVKTDGSIEQHHLGDYLGKAGRVFNYYGYALKLPAVPQQRVYIRIQPYSGQALFPLAIWENQTFYNANQELTLVWGGYLGILITVLIYHLVLSWRTREKGFRLLSLYLLLYLGFECSRGLGLGPRYLWDGYPNLITYAAYFFSTISLLAFLEFYAYVTRAADQARHYLIIVRIAQVCCISLGLVAYFTTSIGQNQLMYYKAILVGLCVIIISISAIWRGNRAAWCYLLAVIAIYSGTFVQSAHRAGAFEDWDSLFLRYAINVGSLIEIMLLSLGVAETVRLERQKRRQAEAQTELEIKARTKIVEEAEVAAKQQELKRMAIELHNNMGNMLLMLRQSISQMHQSTTDSQQLKELGNMTELAQRIYEWIRKLSHSYAYDTASVLQARGLNVALKELVTNQNRFAKAPHFLYSMQGSDLLLSESIQYELYNTCTELINNILKHAQATTASIRIQVTDDEVILVVTDNGVGIPKQVTEGLGMQQLRQRAQRLKATLHIYSQEKGRCEISMALPIGGAS</sequence>
<evidence type="ECO:0000256" key="1">
    <source>
        <dbReference type="ARBA" id="ARBA00000085"/>
    </source>
</evidence>
<dbReference type="EMBL" id="QPIW01000001">
    <property type="protein sequence ID" value="RDB07518.1"/>
    <property type="molecule type" value="Genomic_DNA"/>
</dbReference>
<keyword evidence="9" id="KW-1185">Reference proteome</keyword>
<feature type="transmembrane region" description="Helical" evidence="6">
    <location>
        <begin position="228"/>
        <end position="246"/>
    </location>
</feature>
<dbReference type="OrthoDB" id="613787at2"/>
<keyword evidence="3" id="KW-0808">Transferase</keyword>
<feature type="transmembrane region" description="Helical" evidence="6">
    <location>
        <begin position="321"/>
        <end position="341"/>
    </location>
</feature>
<dbReference type="SMART" id="SM00387">
    <property type="entry name" value="HATPase_c"/>
    <property type="match status" value="1"/>
</dbReference>
<evidence type="ECO:0000256" key="3">
    <source>
        <dbReference type="ARBA" id="ARBA00022679"/>
    </source>
</evidence>
<organism evidence="8 9">
    <name type="scientific">Runella aurantiaca</name>
    <dbReference type="NCBI Taxonomy" id="2282308"/>
    <lineage>
        <taxon>Bacteria</taxon>
        <taxon>Pseudomonadati</taxon>
        <taxon>Bacteroidota</taxon>
        <taxon>Cytophagia</taxon>
        <taxon>Cytophagales</taxon>
        <taxon>Spirosomataceae</taxon>
        <taxon>Runella</taxon>
    </lineage>
</organism>
<proteinExistence type="predicted"/>
<evidence type="ECO:0000256" key="2">
    <source>
        <dbReference type="ARBA" id="ARBA00012438"/>
    </source>
</evidence>
<dbReference type="GO" id="GO:0000160">
    <property type="term" value="P:phosphorelay signal transduction system"/>
    <property type="evidence" value="ECO:0007669"/>
    <property type="project" value="UniProtKB-KW"/>
</dbReference>
<dbReference type="InterPro" id="IPR036890">
    <property type="entry name" value="HATPase_C_sf"/>
</dbReference>
<evidence type="ECO:0000256" key="4">
    <source>
        <dbReference type="ARBA" id="ARBA00022777"/>
    </source>
</evidence>
<dbReference type="Proteomes" id="UP000253141">
    <property type="component" value="Unassembled WGS sequence"/>
</dbReference>
<dbReference type="Pfam" id="PF02518">
    <property type="entry name" value="HATPase_c"/>
    <property type="match status" value="1"/>
</dbReference>
<keyword evidence="4" id="KW-0418">Kinase</keyword>
<dbReference type="AlphaFoldDB" id="A0A369ICY0"/>
<comment type="caution">
    <text evidence="8">The sequence shown here is derived from an EMBL/GenBank/DDBJ whole genome shotgun (WGS) entry which is preliminary data.</text>
</comment>
<dbReference type="Gene3D" id="3.30.565.10">
    <property type="entry name" value="Histidine kinase-like ATPase, C-terminal domain"/>
    <property type="match status" value="1"/>
</dbReference>
<protein>
    <recommendedName>
        <fullName evidence="2">histidine kinase</fullName>
        <ecNumber evidence="2">2.7.13.3</ecNumber>
    </recommendedName>
</protein>
<dbReference type="GO" id="GO:0004673">
    <property type="term" value="F:protein histidine kinase activity"/>
    <property type="evidence" value="ECO:0007669"/>
    <property type="project" value="UniProtKB-EC"/>
</dbReference>
<dbReference type="PANTHER" id="PTHR24421:SF10">
    <property type="entry name" value="NITRATE_NITRITE SENSOR PROTEIN NARQ"/>
    <property type="match status" value="1"/>
</dbReference>
<evidence type="ECO:0000256" key="5">
    <source>
        <dbReference type="ARBA" id="ARBA00023012"/>
    </source>
</evidence>
<keyword evidence="5" id="KW-0902">Two-component regulatory system</keyword>
<dbReference type="CDD" id="cd16917">
    <property type="entry name" value="HATPase_UhpB-NarQ-NarX-like"/>
    <property type="match status" value="1"/>
</dbReference>
<dbReference type="InterPro" id="IPR011623">
    <property type="entry name" value="7TMR_DISM_rcpt_extracell_dom1"/>
</dbReference>
<evidence type="ECO:0000256" key="6">
    <source>
        <dbReference type="SAM" id="Phobius"/>
    </source>
</evidence>
<keyword evidence="6" id="KW-1133">Transmembrane helix</keyword>
<feature type="transmembrane region" description="Helical" evidence="6">
    <location>
        <begin position="258"/>
        <end position="281"/>
    </location>
</feature>
<evidence type="ECO:0000313" key="8">
    <source>
        <dbReference type="EMBL" id="RDB07518.1"/>
    </source>
</evidence>
<feature type="transmembrane region" description="Helical" evidence="6">
    <location>
        <begin position="348"/>
        <end position="367"/>
    </location>
</feature>
<keyword evidence="6" id="KW-0812">Transmembrane</keyword>
<dbReference type="PANTHER" id="PTHR24421">
    <property type="entry name" value="NITRATE/NITRITE SENSOR PROTEIN NARX-RELATED"/>
    <property type="match status" value="1"/>
</dbReference>
<accession>A0A369ICY0</accession>
<dbReference type="RefSeq" id="WP_114459063.1">
    <property type="nucleotide sequence ID" value="NZ_QPIW01000001.1"/>
</dbReference>
<keyword evidence="6" id="KW-0472">Membrane</keyword>
<dbReference type="Gene3D" id="2.60.40.2380">
    <property type="match status" value="1"/>
</dbReference>
<evidence type="ECO:0000259" key="7">
    <source>
        <dbReference type="SMART" id="SM00387"/>
    </source>
</evidence>
<dbReference type="SUPFAM" id="SSF55874">
    <property type="entry name" value="ATPase domain of HSP90 chaperone/DNA topoisomerase II/histidine kinase"/>
    <property type="match status" value="1"/>
</dbReference>
<dbReference type="EC" id="2.7.13.3" evidence="2"/>
<feature type="domain" description="Histidine kinase/HSP90-like ATPase" evidence="7">
    <location>
        <begin position="546"/>
        <end position="637"/>
    </location>
</feature>
<feature type="transmembrane region" description="Helical" evidence="6">
    <location>
        <begin position="379"/>
        <end position="400"/>
    </location>
</feature>
<feature type="transmembrane region" description="Helical" evidence="6">
    <location>
        <begin position="293"/>
        <end position="315"/>
    </location>
</feature>
<reference evidence="8 9" key="1">
    <citation type="submission" date="2018-07" db="EMBL/GenBank/DDBJ databases">
        <title>Genome analysis of Runella aurantiaca.</title>
        <authorList>
            <person name="Yang X."/>
        </authorList>
    </citation>
    <scope>NUCLEOTIDE SEQUENCE [LARGE SCALE GENOMIC DNA]</scope>
    <source>
        <strain evidence="8 9">YX9</strain>
    </source>
</reference>